<organism evidence="1 2">
    <name type="scientific">Ancylostoma ceylanicum</name>
    <dbReference type="NCBI Taxonomy" id="53326"/>
    <lineage>
        <taxon>Eukaryota</taxon>
        <taxon>Metazoa</taxon>
        <taxon>Ecdysozoa</taxon>
        <taxon>Nematoda</taxon>
        <taxon>Chromadorea</taxon>
        <taxon>Rhabditida</taxon>
        <taxon>Rhabditina</taxon>
        <taxon>Rhabditomorpha</taxon>
        <taxon>Strongyloidea</taxon>
        <taxon>Ancylostomatidae</taxon>
        <taxon>Ancylostomatinae</taxon>
        <taxon>Ancylostoma</taxon>
    </lineage>
</organism>
<sequence>MRGSLRSLPDAGLIIRGKYHQVTPPKDPTLAIDQLCAELELNTDQVTVWVAVYPGFLIWVKVA</sequence>
<protein>
    <submittedName>
        <fullName evidence="1">Uncharacterized protein</fullName>
    </submittedName>
</protein>
<proteinExistence type="predicted"/>
<dbReference type="AlphaFoldDB" id="A0A0D6M9B2"/>
<evidence type="ECO:0000313" key="2">
    <source>
        <dbReference type="Proteomes" id="UP000054495"/>
    </source>
</evidence>
<name>A0A0D6M9B2_9BILA</name>
<dbReference type="Proteomes" id="UP000054495">
    <property type="component" value="Unassembled WGS sequence"/>
</dbReference>
<gene>
    <name evidence="1" type="ORF">ANCCEY_04485</name>
</gene>
<accession>A0A0D6M9B2</accession>
<reference evidence="1 2" key="1">
    <citation type="submission" date="2013-05" db="EMBL/GenBank/DDBJ databases">
        <title>Draft genome of the parasitic nematode Anyclostoma ceylanicum.</title>
        <authorList>
            <person name="Mitreva M."/>
        </authorList>
    </citation>
    <scope>NUCLEOTIDE SEQUENCE [LARGE SCALE GENOMIC DNA]</scope>
</reference>
<keyword evidence="2" id="KW-1185">Reference proteome</keyword>
<evidence type="ECO:0000313" key="1">
    <source>
        <dbReference type="EMBL" id="EPB76427.1"/>
    </source>
</evidence>
<dbReference type="EMBL" id="KE124864">
    <property type="protein sequence ID" value="EPB76427.1"/>
    <property type="molecule type" value="Genomic_DNA"/>
</dbReference>